<comment type="caution">
    <text evidence="1">The sequence shown here is derived from an EMBL/GenBank/DDBJ whole genome shotgun (WGS) entry which is preliminary data.</text>
</comment>
<protein>
    <recommendedName>
        <fullName evidence="3">Biogenesis of lysosome-related organelles complex 1 subunit 1</fullName>
    </recommendedName>
</protein>
<keyword evidence="2" id="KW-1185">Reference proteome</keyword>
<organism evidence="1 2">
    <name type="scientific">Saponaria officinalis</name>
    <name type="common">Common soapwort</name>
    <name type="synonym">Lychnis saponaria</name>
    <dbReference type="NCBI Taxonomy" id="3572"/>
    <lineage>
        <taxon>Eukaryota</taxon>
        <taxon>Viridiplantae</taxon>
        <taxon>Streptophyta</taxon>
        <taxon>Embryophyta</taxon>
        <taxon>Tracheophyta</taxon>
        <taxon>Spermatophyta</taxon>
        <taxon>Magnoliopsida</taxon>
        <taxon>eudicotyledons</taxon>
        <taxon>Gunneridae</taxon>
        <taxon>Pentapetalae</taxon>
        <taxon>Caryophyllales</taxon>
        <taxon>Caryophyllaceae</taxon>
        <taxon>Caryophylleae</taxon>
        <taxon>Saponaria</taxon>
    </lineage>
</organism>
<evidence type="ECO:0008006" key="3">
    <source>
        <dbReference type="Google" id="ProtNLM"/>
    </source>
</evidence>
<sequence>MRLCHEDFVEETAPSTAADAGPVPNEGMSVELVARFDALTTLVENHGKTVAKNSTRLTYLSDLNEAQSNYIDGTRDCVHNVFESQRKYMKQLKVDGALITANQARLHRQMNRVVQRQDWLEAKVLDLHSMVQSLHDIFGAPSSSSAPGSST</sequence>
<accession>A0AAW1GX51</accession>
<dbReference type="EMBL" id="JBDFQZ010000013">
    <property type="protein sequence ID" value="KAK9668648.1"/>
    <property type="molecule type" value="Genomic_DNA"/>
</dbReference>
<proteinExistence type="predicted"/>
<evidence type="ECO:0000313" key="2">
    <source>
        <dbReference type="Proteomes" id="UP001443914"/>
    </source>
</evidence>
<dbReference type="Proteomes" id="UP001443914">
    <property type="component" value="Unassembled WGS sequence"/>
</dbReference>
<gene>
    <name evidence="1" type="ORF">RND81_13G074900</name>
</gene>
<dbReference type="AlphaFoldDB" id="A0AAW1GX51"/>
<evidence type="ECO:0000313" key="1">
    <source>
        <dbReference type="EMBL" id="KAK9668648.1"/>
    </source>
</evidence>
<name>A0AAW1GX51_SAPOF</name>
<reference evidence="1" key="1">
    <citation type="submission" date="2024-03" db="EMBL/GenBank/DDBJ databases">
        <title>WGS assembly of Saponaria officinalis var. Norfolk2.</title>
        <authorList>
            <person name="Jenkins J."/>
            <person name="Shu S."/>
            <person name="Grimwood J."/>
            <person name="Barry K."/>
            <person name="Goodstein D."/>
            <person name="Schmutz J."/>
            <person name="Leebens-Mack J."/>
            <person name="Osbourn A."/>
        </authorList>
    </citation>
    <scope>NUCLEOTIDE SEQUENCE [LARGE SCALE GENOMIC DNA]</scope>
    <source>
        <strain evidence="1">JIC</strain>
    </source>
</reference>